<comment type="similarity">
    <text evidence="3 12">Belongs to the glycosyltransferase 22 family.</text>
</comment>
<comment type="pathway">
    <text evidence="2">Protein modification; protein glycosylation.</text>
</comment>
<dbReference type="GO" id="GO:0052917">
    <property type="term" value="F:dol-P-Man:Man(7)GlcNAc(2)-PP-Dol alpha-1,6-mannosyltransferase activity"/>
    <property type="evidence" value="ECO:0007669"/>
    <property type="project" value="UniProtKB-EC"/>
</dbReference>
<feature type="transmembrane region" description="Helical" evidence="12">
    <location>
        <begin position="216"/>
        <end position="236"/>
    </location>
</feature>
<dbReference type="AlphaFoldDB" id="A0AAD4CSQ0"/>
<feature type="transmembrane region" description="Helical" evidence="12">
    <location>
        <begin position="183"/>
        <end position="210"/>
    </location>
</feature>
<dbReference type="EC" id="2.4.1.-" evidence="12"/>
<feature type="transmembrane region" description="Helical" evidence="12">
    <location>
        <begin position="358"/>
        <end position="383"/>
    </location>
</feature>
<name>A0AAD4CSQ0_ASPNN</name>
<keyword evidence="14" id="KW-1185">Reference proteome</keyword>
<accession>A0AAD4CSQ0</accession>
<evidence type="ECO:0000256" key="10">
    <source>
        <dbReference type="ARBA" id="ARBA00044721"/>
    </source>
</evidence>
<comment type="subcellular location">
    <subcellularLocation>
        <location evidence="1 12">Endoplasmic reticulum membrane</location>
        <topology evidence="1 12">Multi-pass membrane protein</topology>
    </subcellularLocation>
</comment>
<evidence type="ECO:0000256" key="6">
    <source>
        <dbReference type="ARBA" id="ARBA00022692"/>
    </source>
</evidence>
<evidence type="ECO:0000256" key="7">
    <source>
        <dbReference type="ARBA" id="ARBA00022824"/>
    </source>
</evidence>
<comment type="caution">
    <text evidence="13">The sequence shown here is derived from an EMBL/GenBank/DDBJ whole genome shotgun (WGS) entry which is preliminary data.</text>
</comment>
<comment type="function">
    <text evidence="10">Mannosyltransferase that operates in the biosynthetic pathway of dolichol-linked oligosaccharides, the glycan precursors employed in protein asparagine (N)-glycosylation. The assembly of dolichol-linked oligosaccharides begins on the cytosolic side of the endoplasmic reticulum membrane and finishes in its lumen. The sequential addition of sugars to dolichol pyrophosphate produces dolichol-linked oligosaccharides containing fourteen sugars, including two GlcNAcs, nine mannoses and three glucoses. Once assembled, the oligosaccharide is transferred from the lipid to nascent proteins by oligosaccharyltransferases. In the lumen of the endoplasmic reticulum, adds the eighth mannose residue in an alpha-1,6 linkage onto Man(7)GlcNAc(2)-PP-dolichol to produce Man(8)GlcNAc(2)-PP-dolichol.</text>
</comment>
<dbReference type="PANTHER" id="PTHR22760">
    <property type="entry name" value="GLYCOSYLTRANSFERASE"/>
    <property type="match status" value="1"/>
</dbReference>
<dbReference type="GO" id="GO:0005789">
    <property type="term" value="C:endoplasmic reticulum membrane"/>
    <property type="evidence" value="ECO:0007669"/>
    <property type="project" value="UniProtKB-SubCell"/>
</dbReference>
<dbReference type="Pfam" id="PF03901">
    <property type="entry name" value="Glyco_transf_22"/>
    <property type="match status" value="1"/>
</dbReference>
<evidence type="ECO:0000313" key="14">
    <source>
        <dbReference type="Proteomes" id="UP001194746"/>
    </source>
</evidence>
<dbReference type="Proteomes" id="UP001194746">
    <property type="component" value="Unassembled WGS sequence"/>
</dbReference>
<feature type="transmembrane region" description="Helical" evidence="12">
    <location>
        <begin position="7"/>
        <end position="28"/>
    </location>
</feature>
<evidence type="ECO:0000256" key="12">
    <source>
        <dbReference type="RuleBase" id="RU363075"/>
    </source>
</evidence>
<reference evidence="13" key="1">
    <citation type="journal article" date="2019" name="Beilstein J. Org. Chem.">
        <title>Nanangenines: drimane sesquiterpenoids as the dominant metabolite cohort of a novel Australian fungus, Aspergillus nanangensis.</title>
        <authorList>
            <person name="Lacey H.J."/>
            <person name="Gilchrist C.L.M."/>
            <person name="Crombie A."/>
            <person name="Kalaitzis J.A."/>
            <person name="Vuong D."/>
            <person name="Rutledge P.J."/>
            <person name="Turner P."/>
            <person name="Pitt J.I."/>
            <person name="Lacey E."/>
            <person name="Chooi Y.H."/>
            <person name="Piggott A.M."/>
        </authorList>
    </citation>
    <scope>NUCLEOTIDE SEQUENCE</scope>
    <source>
        <strain evidence="13">MST-FP2251</strain>
    </source>
</reference>
<sequence length="562" mass="62255">MGGIDVVHPFLLIAIPALILLHVVVAPYTKVEESFHIQAIHDILSHGIPTHNVTATLKAQYDHFTFPGAVPRTFVGALILSTLSRPFIWVNENVDKQFLARMILGLSNALALLSFASGLRRAFGKSTAVWYLFFQASQFHTMYYASRTLSNMFAFGMSTLALRLILPEPLAPEVSRKRCRAALCLLTIAGIIYRSELALFLGTNTLFLLFKGRVSIIGDIIPSGIAGVLIGLGLTVSVDSFFWQRFPLWPELAAFKFNVIHGQASAWGTHPWYFYFANAIPRLLLNPLTYLVGMPLALVQPSTRPAATYLLIPSLAFVSIFSFQPHKEWRFVIYVIPVLTAVSALGASYIWSHRAKSLIYRILSLAMVASTVASFLCSTFVLLPASSANYPGAHALNTLHGHADNTKPAISVYLGNLACQTGVTRFLQLPSAVDASIGDGVSTAWSYDKTENQDLKLSPSFWDQFDYVIVEPGEGETVLSVSKAQGAHWVDMEVIEGFSGVRFLRPGDAAVGTVERRVLGNFIGPWSVQLWETSRDLVRRTFTRGWWAELRMEPKLKIMQRV</sequence>
<evidence type="ECO:0000256" key="5">
    <source>
        <dbReference type="ARBA" id="ARBA00022679"/>
    </source>
</evidence>
<comment type="catalytic activity">
    <reaction evidence="11">
        <text>an alpha-D-Man-(1-&gt;2)-alpha-D-Man-(1-&gt;2)-alpha-D-Man-(1-&gt;3)-[alpha-D-Man-(1-&gt;2)-alpha-D-Man-(1-&gt;3)-alpha-D-Man-(1-&gt;6)]-beta-D-Man-(1-&gt;4)-beta-D-GlcNAc-(1-&gt;4)-alpha-D-GlcNAc-diphospho-di-trans,poly-cis-dolichol + a di-trans,poly-cis-dolichyl beta-D-mannosyl phosphate = an alpha-D-Man-(1-&gt;2)-alpha-D-Man-(1-&gt;2)-alpha-D-Man-(1-&gt;3)-[alpha-D-Man-(1-&gt;2)-alpha-D-Man-(1-&gt;3)-[alpha-D-Man-(1-&gt;6)]-alpha-D-Man-(1-&gt;6)]-beta-D-Man-(1-&gt;4)-beta-D-GlcNAc-(1-&gt;4)-alpha-D-GlcNAc-diphospho-di-trans,poly-cis-dolichol + a di-trans,poly-cis-dolichyl phosphate + H(+)</text>
        <dbReference type="Rhea" id="RHEA:29535"/>
        <dbReference type="Rhea" id="RHEA-COMP:19498"/>
        <dbReference type="Rhea" id="RHEA-COMP:19501"/>
        <dbReference type="Rhea" id="RHEA-COMP:19518"/>
        <dbReference type="Rhea" id="RHEA-COMP:19519"/>
        <dbReference type="ChEBI" id="CHEBI:15378"/>
        <dbReference type="ChEBI" id="CHEBI:57683"/>
        <dbReference type="ChEBI" id="CHEBI:58211"/>
        <dbReference type="ChEBI" id="CHEBI:132517"/>
        <dbReference type="ChEBI" id="CHEBI:132519"/>
        <dbReference type="EC" id="2.4.1.260"/>
    </reaction>
    <physiologicalReaction direction="left-to-right" evidence="11">
        <dbReference type="Rhea" id="RHEA:29536"/>
    </physiologicalReaction>
</comment>
<keyword evidence="8 12" id="KW-1133">Transmembrane helix</keyword>
<keyword evidence="9 12" id="KW-0472">Membrane</keyword>
<gene>
    <name evidence="13" type="primary">ALG12</name>
    <name evidence="13" type="ORF">FE257_002969</name>
</gene>
<evidence type="ECO:0000256" key="4">
    <source>
        <dbReference type="ARBA" id="ARBA00022676"/>
    </source>
</evidence>
<evidence type="ECO:0000256" key="9">
    <source>
        <dbReference type="ARBA" id="ARBA00023136"/>
    </source>
</evidence>
<keyword evidence="7 12" id="KW-0256">Endoplasmic reticulum</keyword>
<feature type="transmembrane region" description="Helical" evidence="12">
    <location>
        <begin position="331"/>
        <end position="351"/>
    </location>
</feature>
<keyword evidence="5" id="KW-0808">Transferase</keyword>
<dbReference type="PANTHER" id="PTHR22760:SF1">
    <property type="entry name" value="DOL-P-MAN:MAN(7)GLCNAC(2)-PP-DOL ALPHA-1,6-MANNOSYLTRANSFERASE"/>
    <property type="match status" value="1"/>
</dbReference>
<feature type="transmembrane region" description="Helical" evidence="12">
    <location>
        <begin position="152"/>
        <end position="171"/>
    </location>
</feature>
<evidence type="ECO:0000313" key="13">
    <source>
        <dbReference type="EMBL" id="KAF9892005.1"/>
    </source>
</evidence>
<proteinExistence type="inferred from homology"/>
<dbReference type="EMBL" id="VCAU01000015">
    <property type="protein sequence ID" value="KAF9892005.1"/>
    <property type="molecule type" value="Genomic_DNA"/>
</dbReference>
<dbReference type="GO" id="GO:0006487">
    <property type="term" value="P:protein N-linked glycosylation"/>
    <property type="evidence" value="ECO:0007669"/>
    <property type="project" value="TreeGrafter"/>
</dbReference>
<reference evidence="13" key="2">
    <citation type="submission" date="2020-02" db="EMBL/GenBank/DDBJ databases">
        <authorList>
            <person name="Gilchrist C.L.M."/>
            <person name="Chooi Y.-H."/>
        </authorList>
    </citation>
    <scope>NUCLEOTIDE SEQUENCE</scope>
    <source>
        <strain evidence="13">MST-FP2251</strain>
    </source>
</reference>
<feature type="transmembrane region" description="Helical" evidence="12">
    <location>
        <begin position="279"/>
        <end position="299"/>
    </location>
</feature>
<protein>
    <recommendedName>
        <fullName evidence="12">Mannosyltransferase</fullName>
        <ecNumber evidence="12">2.4.1.-</ecNumber>
    </recommendedName>
</protein>
<keyword evidence="6 12" id="KW-0812">Transmembrane</keyword>
<feature type="transmembrane region" description="Helical" evidence="12">
    <location>
        <begin position="306"/>
        <end position="325"/>
    </location>
</feature>
<evidence type="ECO:0000256" key="11">
    <source>
        <dbReference type="ARBA" id="ARBA00048899"/>
    </source>
</evidence>
<evidence type="ECO:0000256" key="1">
    <source>
        <dbReference type="ARBA" id="ARBA00004477"/>
    </source>
</evidence>
<evidence type="ECO:0000256" key="2">
    <source>
        <dbReference type="ARBA" id="ARBA00004922"/>
    </source>
</evidence>
<feature type="transmembrane region" description="Helical" evidence="12">
    <location>
        <begin position="98"/>
        <end position="116"/>
    </location>
</feature>
<keyword evidence="4 12" id="KW-0328">Glycosyltransferase</keyword>
<evidence type="ECO:0000256" key="3">
    <source>
        <dbReference type="ARBA" id="ARBA00007063"/>
    </source>
</evidence>
<dbReference type="InterPro" id="IPR005599">
    <property type="entry name" value="GPI_mannosylTrfase"/>
</dbReference>
<evidence type="ECO:0000256" key="8">
    <source>
        <dbReference type="ARBA" id="ARBA00022989"/>
    </source>
</evidence>
<organism evidence="13 14">
    <name type="scientific">Aspergillus nanangensis</name>
    <dbReference type="NCBI Taxonomy" id="2582783"/>
    <lineage>
        <taxon>Eukaryota</taxon>
        <taxon>Fungi</taxon>
        <taxon>Dikarya</taxon>
        <taxon>Ascomycota</taxon>
        <taxon>Pezizomycotina</taxon>
        <taxon>Eurotiomycetes</taxon>
        <taxon>Eurotiomycetidae</taxon>
        <taxon>Eurotiales</taxon>
        <taxon>Aspergillaceae</taxon>
        <taxon>Aspergillus</taxon>
        <taxon>Aspergillus subgen. Circumdati</taxon>
    </lineage>
</organism>